<gene>
    <name evidence="2" type="ORF">Ga0609869_001272</name>
</gene>
<dbReference type="Proteomes" id="UP001560019">
    <property type="component" value="Unassembled WGS sequence"/>
</dbReference>
<organism evidence="2 3">
    <name type="scientific">Rhodovulum iodosum</name>
    <dbReference type="NCBI Taxonomy" id="68291"/>
    <lineage>
        <taxon>Bacteria</taxon>
        <taxon>Pseudomonadati</taxon>
        <taxon>Pseudomonadota</taxon>
        <taxon>Alphaproteobacteria</taxon>
        <taxon>Rhodobacterales</taxon>
        <taxon>Paracoccaceae</taxon>
        <taxon>Rhodovulum</taxon>
    </lineage>
</organism>
<dbReference type="RefSeq" id="WP_369022841.1">
    <property type="nucleotide sequence ID" value="NZ_JBEHHI010000001.1"/>
</dbReference>
<keyword evidence="3" id="KW-1185">Reference proteome</keyword>
<evidence type="ECO:0000313" key="3">
    <source>
        <dbReference type="Proteomes" id="UP001560019"/>
    </source>
</evidence>
<evidence type="ECO:0000313" key="2">
    <source>
        <dbReference type="EMBL" id="MEX5727919.1"/>
    </source>
</evidence>
<name>A0ABV3XRH3_9RHOB</name>
<keyword evidence="1" id="KW-0732">Signal</keyword>
<feature type="chain" id="PRO_5046750723" evidence="1">
    <location>
        <begin position="22"/>
        <end position="673"/>
    </location>
</feature>
<proteinExistence type="predicted"/>
<protein>
    <submittedName>
        <fullName evidence="2">Uncharacterized protein</fullName>
    </submittedName>
</protein>
<reference evidence="2 3" key="1">
    <citation type="submission" date="2024-06" db="EMBL/GenBank/DDBJ databases">
        <title>Genome of Rhodovulum iodosum, a marine photoferrotroph.</title>
        <authorList>
            <person name="Bianchini G."/>
            <person name="Nikeleit V."/>
            <person name="Kappler A."/>
            <person name="Bryce C."/>
            <person name="Sanchez-Baracaldo P."/>
        </authorList>
    </citation>
    <scope>NUCLEOTIDE SEQUENCE [LARGE SCALE GENOMIC DNA]</scope>
    <source>
        <strain evidence="2 3">UT/N1</strain>
    </source>
</reference>
<accession>A0ABV3XRH3</accession>
<feature type="signal peptide" evidence="1">
    <location>
        <begin position="1"/>
        <end position="21"/>
    </location>
</feature>
<evidence type="ECO:0000256" key="1">
    <source>
        <dbReference type="SAM" id="SignalP"/>
    </source>
</evidence>
<dbReference type="EMBL" id="JBEHHI010000001">
    <property type="protein sequence ID" value="MEX5727919.1"/>
    <property type="molecule type" value="Genomic_DNA"/>
</dbReference>
<sequence length="673" mass="69129">MRPAFVLLAMLSLCGGPAALAETVPVRSGEHAGFARLVFPLAEPTDWRLGRDGNGYVLRFGRTDMAFDLGRVFRFIRRDRIASVTADPEAGLVRVALACTCHADAFELRPGLVVLDIKDGPPPATGRFEARLAPVAAAAVAPVLPPPAMARPPIDPIGPFALPSDGPDAARAAQLQRRLARDLGRAAAQGLIAPEIDLPVQAAPAARRRAAPVPAPPPVPEGPQMRVSTSIDRGLGAVAHPPVTESGTACLPDDLFALGDWTGPHRAAADIGAARAALFDGRDRAVPGAALHLARTYLALGFGAEARAALAEAEPPARQVWLLLEMAEIIDHGAARHPAKFAPQMSCSGDAALWAVLAQPHLARGVAIDRAAVRRAFSGLPPHLRRLLGPPLVARFLDIGDRDTASVLRAALDRPGASPAPETRLLEARVALDGAHPEAAEAALSALAARGGAAGAEAAAMLLEHRIARGVPPTTDAVLAALALAHEHRRGPLGPRLVRAAVKGLALGGAFDDALAQMRRHGLLADRALCDAVLATLTDRGGDAAFLRQVAAALSGAGLTLPESGLPAPAAVRLAGLGFSVEEGKLRALAAARPAGAAAPLPTDAAAGLRAAWAAGDWAALAGSDRPALRRLAEHRQTAPAQSGSLAEAQGILEGSAALRDALTDLGAQDPSG</sequence>
<comment type="caution">
    <text evidence="2">The sequence shown here is derived from an EMBL/GenBank/DDBJ whole genome shotgun (WGS) entry which is preliminary data.</text>
</comment>